<protein>
    <recommendedName>
        <fullName evidence="9">TRAP transporter small permease protein</fullName>
    </recommendedName>
</protein>
<dbReference type="AlphaFoldDB" id="A0A0R3LEY7"/>
<proteinExistence type="inferred from homology"/>
<comment type="subcellular location">
    <subcellularLocation>
        <location evidence="1 9">Cell inner membrane</location>
        <topology evidence="1 9">Multi-pass membrane protein</topology>
    </subcellularLocation>
</comment>
<evidence type="ECO:0000256" key="5">
    <source>
        <dbReference type="ARBA" id="ARBA00022692"/>
    </source>
</evidence>
<dbReference type="STRING" id="1518501.CQ10_30725"/>
<evidence type="ECO:0000256" key="2">
    <source>
        <dbReference type="ARBA" id="ARBA00022448"/>
    </source>
</evidence>
<keyword evidence="2 9" id="KW-0813">Transport</keyword>
<keyword evidence="6 9" id="KW-1133">Transmembrane helix</keyword>
<comment type="subunit">
    <text evidence="9">The complex comprises the extracytoplasmic solute receptor protein and the two transmembrane proteins.</text>
</comment>
<gene>
    <name evidence="11" type="ORF">CP49_25100</name>
</gene>
<feature type="transmembrane region" description="Helical" evidence="9">
    <location>
        <begin position="135"/>
        <end position="153"/>
    </location>
</feature>
<dbReference type="PANTHER" id="PTHR35011:SF11">
    <property type="entry name" value="TRAP TRANSPORTER SMALL PERMEASE PROTEIN"/>
    <property type="match status" value="1"/>
</dbReference>
<evidence type="ECO:0000256" key="7">
    <source>
        <dbReference type="ARBA" id="ARBA00023136"/>
    </source>
</evidence>
<keyword evidence="4 9" id="KW-0997">Cell inner membrane</keyword>
<feature type="transmembrane region" description="Helical" evidence="9">
    <location>
        <begin position="55"/>
        <end position="73"/>
    </location>
</feature>
<keyword evidence="3" id="KW-1003">Cell membrane</keyword>
<keyword evidence="7 9" id="KW-0472">Membrane</keyword>
<evidence type="ECO:0000256" key="9">
    <source>
        <dbReference type="RuleBase" id="RU369079"/>
    </source>
</evidence>
<dbReference type="RefSeq" id="WP_057852617.1">
    <property type="nucleotide sequence ID" value="NZ_LLXX01000136.1"/>
</dbReference>
<evidence type="ECO:0000313" key="11">
    <source>
        <dbReference type="EMBL" id="KRR03536.1"/>
    </source>
</evidence>
<feature type="transmembrane region" description="Helical" evidence="9">
    <location>
        <begin position="94"/>
        <end position="115"/>
    </location>
</feature>
<evidence type="ECO:0000256" key="1">
    <source>
        <dbReference type="ARBA" id="ARBA00004429"/>
    </source>
</evidence>
<dbReference type="InterPro" id="IPR007387">
    <property type="entry name" value="TRAP_DctQ"/>
</dbReference>
<dbReference type="PANTHER" id="PTHR35011">
    <property type="entry name" value="2,3-DIKETO-L-GULONATE TRAP TRANSPORTER SMALL PERMEASE PROTEIN YIAM"/>
    <property type="match status" value="1"/>
</dbReference>
<evidence type="ECO:0000256" key="3">
    <source>
        <dbReference type="ARBA" id="ARBA00022475"/>
    </source>
</evidence>
<comment type="similarity">
    <text evidence="8 9">Belongs to the TRAP transporter small permease family.</text>
</comment>
<feature type="transmembrane region" description="Helical" evidence="9">
    <location>
        <begin position="15"/>
        <end position="35"/>
    </location>
</feature>
<evidence type="ECO:0000259" key="10">
    <source>
        <dbReference type="Pfam" id="PF04290"/>
    </source>
</evidence>
<reference evidence="11 12" key="1">
    <citation type="submission" date="2014-03" db="EMBL/GenBank/DDBJ databases">
        <title>Bradyrhizobium valentinum sp. nov., isolated from effective nodules of Lupinus mariae-josephae, a lupine endemic of basic-lime soils in Eastern Spain.</title>
        <authorList>
            <person name="Duran D."/>
            <person name="Rey L."/>
            <person name="Navarro A."/>
            <person name="Busquets A."/>
            <person name="Imperial J."/>
            <person name="Ruiz-Argueso T."/>
        </authorList>
    </citation>
    <scope>NUCLEOTIDE SEQUENCE [LARGE SCALE GENOMIC DNA]</scope>
    <source>
        <strain evidence="11 12">LmjM3</strain>
    </source>
</reference>
<dbReference type="InterPro" id="IPR055348">
    <property type="entry name" value="DctQ"/>
</dbReference>
<dbReference type="EMBL" id="LLXX01000136">
    <property type="protein sequence ID" value="KRR03536.1"/>
    <property type="molecule type" value="Genomic_DNA"/>
</dbReference>
<evidence type="ECO:0000256" key="8">
    <source>
        <dbReference type="ARBA" id="ARBA00038436"/>
    </source>
</evidence>
<feature type="domain" description="Tripartite ATP-independent periplasmic transporters DctQ component" evidence="10">
    <location>
        <begin position="33"/>
        <end position="156"/>
    </location>
</feature>
<comment type="function">
    <text evidence="9">Part of the tripartite ATP-independent periplasmic (TRAP) transport system.</text>
</comment>
<comment type="caution">
    <text evidence="11">The sequence shown here is derived from an EMBL/GenBank/DDBJ whole genome shotgun (WGS) entry which is preliminary data.</text>
</comment>
<keyword evidence="5 9" id="KW-0812">Transmembrane</keyword>
<accession>A0A0R3LEY7</accession>
<dbReference type="Pfam" id="PF04290">
    <property type="entry name" value="DctQ"/>
    <property type="match status" value="1"/>
</dbReference>
<evidence type="ECO:0000313" key="12">
    <source>
        <dbReference type="Proteomes" id="UP000051913"/>
    </source>
</evidence>
<keyword evidence="12" id="KW-1185">Reference proteome</keyword>
<dbReference type="GO" id="GO:0022857">
    <property type="term" value="F:transmembrane transporter activity"/>
    <property type="evidence" value="ECO:0007669"/>
    <property type="project" value="UniProtKB-UniRule"/>
</dbReference>
<name>A0A0R3LEY7_9BRAD</name>
<evidence type="ECO:0000256" key="4">
    <source>
        <dbReference type="ARBA" id="ARBA00022519"/>
    </source>
</evidence>
<sequence>MSNSAAGIFRRVNDAVYWTGAVIACVALVLVSAVIPWAVYTRYILNSASSWPEPMAVLLTVGITFIGSANCYRQRIHMNMTVGTDLLPPLLRRASLFLSEILMGVIAIFMVVWGLRLVHTTWDNSVDEFPWLSVGITYLPIVVSGAMMLLFVVERLTIGPPSRDGSDAHIPVE</sequence>
<dbReference type="Proteomes" id="UP000051913">
    <property type="component" value="Unassembled WGS sequence"/>
</dbReference>
<organism evidence="11 12">
    <name type="scientific">Bradyrhizobium valentinum</name>
    <dbReference type="NCBI Taxonomy" id="1518501"/>
    <lineage>
        <taxon>Bacteria</taxon>
        <taxon>Pseudomonadati</taxon>
        <taxon>Pseudomonadota</taxon>
        <taxon>Alphaproteobacteria</taxon>
        <taxon>Hyphomicrobiales</taxon>
        <taxon>Nitrobacteraceae</taxon>
        <taxon>Bradyrhizobium</taxon>
    </lineage>
</organism>
<evidence type="ECO:0000256" key="6">
    <source>
        <dbReference type="ARBA" id="ARBA00022989"/>
    </source>
</evidence>
<dbReference type="GO" id="GO:0005886">
    <property type="term" value="C:plasma membrane"/>
    <property type="evidence" value="ECO:0007669"/>
    <property type="project" value="UniProtKB-SubCell"/>
</dbReference>
<dbReference type="GO" id="GO:0015740">
    <property type="term" value="P:C4-dicarboxylate transport"/>
    <property type="evidence" value="ECO:0007669"/>
    <property type="project" value="TreeGrafter"/>
</dbReference>